<keyword evidence="6" id="KW-0677">Repeat</keyword>
<dbReference type="EMBL" id="RBZU01000002">
    <property type="protein sequence ID" value="RKP57738.1"/>
    <property type="molecule type" value="Genomic_DNA"/>
</dbReference>
<dbReference type="PROSITE" id="PS50893">
    <property type="entry name" value="ABC_TRANSPORTER_2"/>
    <property type="match status" value="2"/>
</dbReference>
<dbReference type="SUPFAM" id="SSF52540">
    <property type="entry name" value="P-loop containing nucleoside triphosphate hydrolases"/>
    <property type="match status" value="2"/>
</dbReference>
<evidence type="ECO:0000256" key="8">
    <source>
        <dbReference type="ARBA" id="ARBA00022840"/>
    </source>
</evidence>
<dbReference type="InterPro" id="IPR050107">
    <property type="entry name" value="ABC_carbohydrate_import_ATPase"/>
</dbReference>
<evidence type="ECO:0000313" key="13">
    <source>
        <dbReference type="Proteomes" id="UP000270342"/>
    </source>
</evidence>
<evidence type="ECO:0000256" key="1">
    <source>
        <dbReference type="ARBA" id="ARBA00004202"/>
    </source>
</evidence>
<evidence type="ECO:0000256" key="7">
    <source>
        <dbReference type="ARBA" id="ARBA00022741"/>
    </source>
</evidence>
<dbReference type="Pfam" id="PF00005">
    <property type="entry name" value="ABC_tran"/>
    <property type="match status" value="2"/>
</dbReference>
<keyword evidence="2" id="KW-0813">Transport</keyword>
<evidence type="ECO:0000256" key="4">
    <source>
        <dbReference type="ARBA" id="ARBA00022519"/>
    </source>
</evidence>
<proteinExistence type="predicted"/>
<dbReference type="InterPro" id="IPR027417">
    <property type="entry name" value="P-loop_NTPase"/>
</dbReference>
<feature type="domain" description="ABC transporter" evidence="11">
    <location>
        <begin position="32"/>
        <end position="267"/>
    </location>
</feature>
<keyword evidence="9" id="KW-1278">Translocase</keyword>
<dbReference type="Gene3D" id="3.40.50.300">
    <property type="entry name" value="P-loop containing nucleotide triphosphate hydrolases"/>
    <property type="match status" value="2"/>
</dbReference>
<evidence type="ECO:0000256" key="3">
    <source>
        <dbReference type="ARBA" id="ARBA00022475"/>
    </source>
</evidence>
<accession>A0A494Y4X6</accession>
<sequence length="526" mass="56689">MKNGAEAAPKLDSASSLKKNRRLGVSTSRQLLGLSGITKDFPGVKALRGLDFSVNAGEVHALVGENGAGKSTLMKIIGGIYQPTSGEIVIDGVPVRLKTPHTASQHGIAMVHQEPKLCEALSIAENVLLGHLPTRGAAVDWRVAQARARTLLARVGLKHDPRRPVRELSIADRQLLQIAKALALDATLIILDEPTASLTPVEVDLLFDVVEELRRDGVGFVYISHHLDEIFRIAQRVTVMKDGQKVAEHAVQATNKQTLIAQMVGRELDDRFPPKHRAASSVAIEVIDLGGRGFQAASLTVNYGEVLGIAGLVGSGRTELARAICGADRFTRGRIRVDGIETVMRSPRAAIEHGIAYIAEDRRDGAFHPLSVEENIVVAAPEAVGRNGLVHPSARHALASEYIDRLAIKTPNSKQQIRLLSGGNQQKCILARWLIKGVNVIFFDEPTRGIDVGAKSEIYRIIDQLAREGKAVVIISSELPEILGMADRVIVMCEGRISGEVAGDDATEASILSLALPHSSRANEIH</sequence>
<evidence type="ECO:0000256" key="2">
    <source>
        <dbReference type="ARBA" id="ARBA00022448"/>
    </source>
</evidence>
<dbReference type="GO" id="GO:0005524">
    <property type="term" value="F:ATP binding"/>
    <property type="evidence" value="ECO:0007669"/>
    <property type="project" value="UniProtKB-KW"/>
</dbReference>
<evidence type="ECO:0000256" key="6">
    <source>
        <dbReference type="ARBA" id="ARBA00022737"/>
    </source>
</evidence>
<keyword evidence="4" id="KW-0997">Cell inner membrane</keyword>
<reference evidence="12 13" key="1">
    <citation type="submission" date="2018-10" db="EMBL/GenBank/DDBJ databases">
        <title>Robbsia sp. DHC34, isolated from soil.</title>
        <authorList>
            <person name="Gao Z.-H."/>
            <person name="Qiu L.-H."/>
        </authorList>
    </citation>
    <scope>NUCLEOTIDE SEQUENCE [LARGE SCALE GENOMIC DNA]</scope>
    <source>
        <strain evidence="12 13">DHC34</strain>
    </source>
</reference>
<organism evidence="12 13">
    <name type="scientific">Pararobbsia silviterrae</name>
    <dbReference type="NCBI Taxonomy" id="1792498"/>
    <lineage>
        <taxon>Bacteria</taxon>
        <taxon>Pseudomonadati</taxon>
        <taxon>Pseudomonadota</taxon>
        <taxon>Betaproteobacteria</taxon>
        <taxon>Burkholderiales</taxon>
        <taxon>Burkholderiaceae</taxon>
        <taxon>Pararobbsia</taxon>
    </lineage>
</organism>
<dbReference type="CDD" id="cd03215">
    <property type="entry name" value="ABC_Carb_Monos_II"/>
    <property type="match status" value="1"/>
</dbReference>
<gene>
    <name evidence="12" type="ORF">D7S86_07325</name>
</gene>
<keyword evidence="8 12" id="KW-0067">ATP-binding</keyword>
<dbReference type="GO" id="GO:0016887">
    <property type="term" value="F:ATP hydrolysis activity"/>
    <property type="evidence" value="ECO:0007669"/>
    <property type="project" value="InterPro"/>
</dbReference>
<dbReference type="InterPro" id="IPR003439">
    <property type="entry name" value="ABC_transporter-like_ATP-bd"/>
</dbReference>
<evidence type="ECO:0000256" key="10">
    <source>
        <dbReference type="ARBA" id="ARBA00023136"/>
    </source>
</evidence>
<comment type="subcellular location">
    <subcellularLocation>
        <location evidence="1">Cell membrane</location>
        <topology evidence="1">Peripheral membrane protein</topology>
    </subcellularLocation>
</comment>
<dbReference type="GO" id="GO:0005886">
    <property type="term" value="C:plasma membrane"/>
    <property type="evidence" value="ECO:0007669"/>
    <property type="project" value="UniProtKB-SubCell"/>
</dbReference>
<evidence type="ECO:0000313" key="12">
    <source>
        <dbReference type="EMBL" id="RKP57738.1"/>
    </source>
</evidence>
<keyword evidence="7" id="KW-0547">Nucleotide-binding</keyword>
<dbReference type="PANTHER" id="PTHR43790:SF9">
    <property type="entry name" value="GALACTOFURANOSE TRANSPORTER ATP-BINDING PROTEIN YTFR"/>
    <property type="match status" value="1"/>
</dbReference>
<dbReference type="FunFam" id="3.40.50.300:FF:000127">
    <property type="entry name" value="Ribose import ATP-binding protein RbsA"/>
    <property type="match status" value="1"/>
</dbReference>
<keyword evidence="13" id="KW-1185">Reference proteome</keyword>
<keyword evidence="10" id="KW-0472">Membrane</keyword>
<dbReference type="AlphaFoldDB" id="A0A494Y4X6"/>
<name>A0A494Y4X6_9BURK</name>
<evidence type="ECO:0000259" key="11">
    <source>
        <dbReference type="PROSITE" id="PS50893"/>
    </source>
</evidence>
<dbReference type="InterPro" id="IPR003593">
    <property type="entry name" value="AAA+_ATPase"/>
</dbReference>
<keyword evidence="5" id="KW-0762">Sugar transport</keyword>
<dbReference type="SMART" id="SM00382">
    <property type="entry name" value="AAA"/>
    <property type="match status" value="2"/>
</dbReference>
<feature type="domain" description="ABC transporter" evidence="11">
    <location>
        <begin position="279"/>
        <end position="519"/>
    </location>
</feature>
<comment type="caution">
    <text evidence="12">The sequence shown here is derived from an EMBL/GenBank/DDBJ whole genome shotgun (WGS) entry which is preliminary data.</text>
</comment>
<dbReference type="CDD" id="cd03216">
    <property type="entry name" value="ABC_Carb_Monos_I"/>
    <property type="match status" value="1"/>
</dbReference>
<dbReference type="PANTHER" id="PTHR43790">
    <property type="entry name" value="CARBOHYDRATE TRANSPORT ATP-BINDING PROTEIN MG119-RELATED"/>
    <property type="match status" value="1"/>
</dbReference>
<dbReference type="Proteomes" id="UP000270342">
    <property type="component" value="Unassembled WGS sequence"/>
</dbReference>
<evidence type="ECO:0000256" key="9">
    <source>
        <dbReference type="ARBA" id="ARBA00022967"/>
    </source>
</evidence>
<dbReference type="OrthoDB" id="9776369at2"/>
<evidence type="ECO:0000256" key="5">
    <source>
        <dbReference type="ARBA" id="ARBA00022597"/>
    </source>
</evidence>
<protein>
    <submittedName>
        <fullName evidence="12">Sugar ABC transporter ATP-binding protein</fullName>
    </submittedName>
</protein>
<keyword evidence="3" id="KW-1003">Cell membrane</keyword>